<evidence type="ECO:0000256" key="6">
    <source>
        <dbReference type="SAM" id="MobiDB-lite"/>
    </source>
</evidence>
<gene>
    <name evidence="5" type="primary">rplY</name>
    <name evidence="5" type="synonym">ctc</name>
    <name evidence="9" type="ORF">COS99_01295</name>
</gene>
<dbReference type="InterPro" id="IPR020056">
    <property type="entry name" value="Rbsml_bL25/Gln-tRNA_synth_N"/>
</dbReference>
<evidence type="ECO:0000259" key="7">
    <source>
        <dbReference type="Pfam" id="PF01386"/>
    </source>
</evidence>
<reference evidence="9 10" key="1">
    <citation type="submission" date="2017-09" db="EMBL/GenBank/DDBJ databases">
        <title>Depth-based differentiation of microbial function through sediment-hosted aquifers and enrichment of novel symbionts in the deep terrestrial subsurface.</title>
        <authorList>
            <person name="Probst A.J."/>
            <person name="Ladd B."/>
            <person name="Jarett J.K."/>
            <person name="Geller-Mcgrath D.E."/>
            <person name="Sieber C.M."/>
            <person name="Emerson J.B."/>
            <person name="Anantharaman K."/>
            <person name="Thomas B.C."/>
            <person name="Malmstrom R."/>
            <person name="Stieglmeier M."/>
            <person name="Klingl A."/>
            <person name="Woyke T."/>
            <person name="Ryan C.M."/>
            <person name="Banfield J.F."/>
        </authorList>
    </citation>
    <scope>NUCLEOTIDE SEQUENCE [LARGE SCALE GENOMIC DNA]</scope>
    <source>
        <strain evidence="9">CG07_land_8_20_14_0_80_42_15</strain>
    </source>
</reference>
<accession>A0A2J0L4M9</accession>
<feature type="compositionally biased region" description="Basic and acidic residues" evidence="6">
    <location>
        <begin position="208"/>
        <end position="217"/>
    </location>
</feature>
<dbReference type="Pfam" id="PF01386">
    <property type="entry name" value="Ribosomal_L25p"/>
    <property type="match status" value="1"/>
</dbReference>
<comment type="similarity">
    <text evidence="5">Belongs to the bacterial ribosomal protein bL25 family. CTC subfamily.</text>
</comment>
<dbReference type="InterPro" id="IPR037121">
    <property type="entry name" value="Ribosomal_bL25_C"/>
</dbReference>
<dbReference type="NCBIfam" id="TIGR00731">
    <property type="entry name" value="bL25_bact_ctc"/>
    <property type="match status" value="1"/>
</dbReference>
<evidence type="ECO:0000256" key="4">
    <source>
        <dbReference type="ARBA" id="ARBA00023274"/>
    </source>
</evidence>
<evidence type="ECO:0000256" key="2">
    <source>
        <dbReference type="ARBA" id="ARBA00022884"/>
    </source>
</evidence>
<keyword evidence="3 5" id="KW-0689">Ribosomal protein</keyword>
<evidence type="ECO:0000313" key="10">
    <source>
        <dbReference type="Proteomes" id="UP000230052"/>
    </source>
</evidence>
<dbReference type="InterPro" id="IPR020057">
    <property type="entry name" value="Ribosomal_bL25_b-dom"/>
</dbReference>
<name>A0A2J0L4M9_9BACT</name>
<keyword evidence="1 5" id="KW-0699">rRNA-binding</keyword>
<dbReference type="PANTHER" id="PTHR33284">
    <property type="entry name" value="RIBOSOMAL PROTEIN L25/GLN-TRNA SYNTHETASE, ANTI-CODON-BINDING DOMAIN-CONTAINING PROTEIN"/>
    <property type="match status" value="1"/>
</dbReference>
<sequence length="243" mass="26908">MEKVFLDGKIREELGKNAVGRLRKEGFIPAVVYKGGGKAAAIKVGKKDLFKTLHTKAGENVIITLRIAKDKAKSKADERTAIIKEIQIDPVKDEIIHVDFNEISLTERLKVKVPVTDKGEAIGVKRDSGVLEHILWEVEIECLPTQIPEKLEVDVSNLEIGKDIFVKDIPALEGVKILADPEAIVFSVKPPRAEVVVEEAAPAAEEPEVIREKKPEAEGEEEAKEETPKEKAKEKKEEKEAKA</sequence>
<evidence type="ECO:0000256" key="1">
    <source>
        <dbReference type="ARBA" id="ARBA00022730"/>
    </source>
</evidence>
<dbReference type="Gene3D" id="2.170.120.20">
    <property type="entry name" value="Ribosomal protein L25, beta domain"/>
    <property type="match status" value="1"/>
</dbReference>
<feature type="region of interest" description="Disordered" evidence="6">
    <location>
        <begin position="198"/>
        <end position="243"/>
    </location>
</feature>
<comment type="caution">
    <text evidence="9">The sequence shown here is derived from an EMBL/GenBank/DDBJ whole genome shotgun (WGS) entry which is preliminary data.</text>
</comment>
<keyword evidence="4 5" id="KW-0687">Ribonucleoprotein</keyword>
<evidence type="ECO:0000256" key="3">
    <source>
        <dbReference type="ARBA" id="ARBA00022980"/>
    </source>
</evidence>
<dbReference type="Gene3D" id="2.40.240.10">
    <property type="entry name" value="Ribosomal Protein L25, Chain P"/>
    <property type="match status" value="1"/>
</dbReference>
<organism evidence="9 10">
    <name type="scientific">Candidatus Aquitaenariimonas noxiae</name>
    <dbReference type="NCBI Taxonomy" id="1974741"/>
    <lineage>
        <taxon>Bacteria</taxon>
        <taxon>Pseudomonadati</taxon>
        <taxon>Candidatus Omnitrophota</taxon>
        <taxon>Candidatus Aquitaenariimonas</taxon>
    </lineage>
</organism>
<evidence type="ECO:0000256" key="5">
    <source>
        <dbReference type="HAMAP-Rule" id="MF_01334"/>
    </source>
</evidence>
<dbReference type="GO" id="GO:0003735">
    <property type="term" value="F:structural constituent of ribosome"/>
    <property type="evidence" value="ECO:0007669"/>
    <property type="project" value="InterPro"/>
</dbReference>
<proteinExistence type="inferred from homology"/>
<dbReference type="AlphaFoldDB" id="A0A2J0L4M9"/>
<feature type="compositionally biased region" description="Basic and acidic residues" evidence="6">
    <location>
        <begin position="225"/>
        <end position="243"/>
    </location>
</feature>
<dbReference type="GO" id="GO:0008097">
    <property type="term" value="F:5S rRNA binding"/>
    <property type="evidence" value="ECO:0007669"/>
    <property type="project" value="InterPro"/>
</dbReference>
<evidence type="ECO:0000313" key="9">
    <source>
        <dbReference type="EMBL" id="PIU42266.1"/>
    </source>
</evidence>
<dbReference type="SUPFAM" id="SSF50715">
    <property type="entry name" value="Ribosomal protein L25-like"/>
    <property type="match status" value="1"/>
</dbReference>
<dbReference type="Pfam" id="PF14693">
    <property type="entry name" value="Ribosomal_TL5_C"/>
    <property type="match status" value="1"/>
</dbReference>
<keyword evidence="2 5" id="KW-0694">RNA-binding</keyword>
<evidence type="ECO:0000259" key="8">
    <source>
        <dbReference type="Pfam" id="PF14693"/>
    </source>
</evidence>
<dbReference type="PANTHER" id="PTHR33284:SF1">
    <property type="entry name" value="RIBOSOMAL PROTEIN L25_GLN-TRNA SYNTHETASE, ANTI-CODON-BINDING DOMAIN-CONTAINING PROTEIN"/>
    <property type="match status" value="1"/>
</dbReference>
<dbReference type="EMBL" id="PEWV01000013">
    <property type="protein sequence ID" value="PIU42266.1"/>
    <property type="molecule type" value="Genomic_DNA"/>
</dbReference>
<comment type="subunit">
    <text evidence="5">Part of the 50S ribosomal subunit; part of the 5S rRNA/L5/L18/L25 subcomplex. Contacts the 5S rRNA. Binds to the 5S rRNA independently of L5 and L18.</text>
</comment>
<dbReference type="HAMAP" id="MF_01334">
    <property type="entry name" value="Ribosomal_bL25_CTC"/>
    <property type="match status" value="1"/>
</dbReference>
<protein>
    <recommendedName>
        <fullName evidence="5">Large ribosomal subunit protein bL25</fullName>
    </recommendedName>
    <alternativeName>
        <fullName evidence="5">General stress protein CTC</fullName>
    </alternativeName>
</protein>
<dbReference type="GO" id="GO:0006412">
    <property type="term" value="P:translation"/>
    <property type="evidence" value="ECO:0007669"/>
    <property type="project" value="UniProtKB-UniRule"/>
</dbReference>
<dbReference type="InterPro" id="IPR001021">
    <property type="entry name" value="Ribosomal_bL25_long"/>
</dbReference>
<dbReference type="InterPro" id="IPR029751">
    <property type="entry name" value="Ribosomal_L25_dom"/>
</dbReference>
<comment type="function">
    <text evidence="5">This is one of the proteins that binds to the 5S RNA in the ribosome where it forms part of the central protuberance.</text>
</comment>
<feature type="domain" description="Large ribosomal subunit protein bL25 beta" evidence="8">
    <location>
        <begin position="109"/>
        <end position="192"/>
    </location>
</feature>
<feature type="domain" description="Large ribosomal subunit protein bL25 L25" evidence="7">
    <location>
        <begin position="6"/>
        <end position="100"/>
    </location>
</feature>
<dbReference type="InterPro" id="IPR011035">
    <property type="entry name" value="Ribosomal_bL25/Gln-tRNA_synth"/>
</dbReference>
<dbReference type="InterPro" id="IPR020930">
    <property type="entry name" value="Ribosomal_uL5_bac-type"/>
</dbReference>
<dbReference type="Proteomes" id="UP000230052">
    <property type="component" value="Unassembled WGS sequence"/>
</dbReference>
<dbReference type="GO" id="GO:0022625">
    <property type="term" value="C:cytosolic large ribosomal subunit"/>
    <property type="evidence" value="ECO:0007669"/>
    <property type="project" value="TreeGrafter"/>
</dbReference>
<dbReference type="CDD" id="cd00495">
    <property type="entry name" value="Ribosomal_L25_TL5_CTC"/>
    <property type="match status" value="1"/>
</dbReference>